<dbReference type="EMBL" id="MU151059">
    <property type="protein sequence ID" value="KAF9453727.1"/>
    <property type="molecule type" value="Genomic_DNA"/>
</dbReference>
<gene>
    <name evidence="1" type="ORF">P691DRAFT_583368</name>
</gene>
<name>A0A9P6C6K2_9AGAR</name>
<protein>
    <submittedName>
        <fullName evidence="1">Uncharacterized protein</fullName>
    </submittedName>
</protein>
<sequence length="174" mass="19471">MPPYHIVDLHENHLPGVHPPRPGVVTFSAQRYDPRPPLPLHSNGLIPVLARQDTVDAVEVPPMIHALSFPHPGVVGFSTLAGLLTRQNGRNTNKWYSWTQKLYSCYSGFVTSIIMVKEKAKEALMNIWLHICNGLALIWNRTTRTTNLLLQDARNVVDPAVASRASVLLRVEIQ</sequence>
<organism evidence="1 2">
    <name type="scientific">Macrolepiota fuliginosa MF-IS2</name>
    <dbReference type="NCBI Taxonomy" id="1400762"/>
    <lineage>
        <taxon>Eukaryota</taxon>
        <taxon>Fungi</taxon>
        <taxon>Dikarya</taxon>
        <taxon>Basidiomycota</taxon>
        <taxon>Agaricomycotina</taxon>
        <taxon>Agaricomycetes</taxon>
        <taxon>Agaricomycetidae</taxon>
        <taxon>Agaricales</taxon>
        <taxon>Agaricineae</taxon>
        <taxon>Agaricaceae</taxon>
        <taxon>Macrolepiota</taxon>
    </lineage>
</organism>
<accession>A0A9P6C6K2</accession>
<comment type="caution">
    <text evidence="1">The sequence shown here is derived from an EMBL/GenBank/DDBJ whole genome shotgun (WGS) entry which is preliminary data.</text>
</comment>
<dbReference type="AlphaFoldDB" id="A0A9P6C6K2"/>
<proteinExistence type="predicted"/>
<reference evidence="1" key="1">
    <citation type="submission" date="2020-11" db="EMBL/GenBank/DDBJ databases">
        <authorList>
            <consortium name="DOE Joint Genome Institute"/>
            <person name="Ahrendt S."/>
            <person name="Riley R."/>
            <person name="Andreopoulos W."/>
            <person name="Labutti K."/>
            <person name="Pangilinan J."/>
            <person name="Ruiz-Duenas F.J."/>
            <person name="Barrasa J.M."/>
            <person name="Sanchez-Garcia M."/>
            <person name="Camarero S."/>
            <person name="Miyauchi S."/>
            <person name="Serrano A."/>
            <person name="Linde D."/>
            <person name="Babiker R."/>
            <person name="Drula E."/>
            <person name="Ayuso-Fernandez I."/>
            <person name="Pacheco R."/>
            <person name="Padilla G."/>
            <person name="Ferreira P."/>
            <person name="Barriuso J."/>
            <person name="Kellner H."/>
            <person name="Castanera R."/>
            <person name="Alfaro M."/>
            <person name="Ramirez L."/>
            <person name="Pisabarro A.G."/>
            <person name="Kuo A."/>
            <person name="Tritt A."/>
            <person name="Lipzen A."/>
            <person name="He G."/>
            <person name="Yan M."/>
            <person name="Ng V."/>
            <person name="Cullen D."/>
            <person name="Martin F."/>
            <person name="Rosso M.-N."/>
            <person name="Henrissat B."/>
            <person name="Hibbett D."/>
            <person name="Martinez A.T."/>
            <person name="Grigoriev I.V."/>
        </authorList>
    </citation>
    <scope>NUCLEOTIDE SEQUENCE</scope>
    <source>
        <strain evidence="1">MF-IS2</strain>
    </source>
</reference>
<evidence type="ECO:0000313" key="1">
    <source>
        <dbReference type="EMBL" id="KAF9453727.1"/>
    </source>
</evidence>
<keyword evidence="2" id="KW-1185">Reference proteome</keyword>
<dbReference type="Proteomes" id="UP000807342">
    <property type="component" value="Unassembled WGS sequence"/>
</dbReference>
<evidence type="ECO:0000313" key="2">
    <source>
        <dbReference type="Proteomes" id="UP000807342"/>
    </source>
</evidence>